<evidence type="ECO:0000313" key="3">
    <source>
        <dbReference type="Proteomes" id="UP000297549"/>
    </source>
</evidence>
<dbReference type="AlphaFoldDB" id="A0A4Z0Q2V2"/>
<feature type="compositionally biased region" description="Pro residues" evidence="1">
    <location>
        <begin position="269"/>
        <end position="281"/>
    </location>
</feature>
<evidence type="ECO:0000256" key="1">
    <source>
        <dbReference type="SAM" id="MobiDB-lite"/>
    </source>
</evidence>
<gene>
    <name evidence="2" type="ORF">E5K00_00920</name>
</gene>
<dbReference type="EMBL" id="SRLC01000001">
    <property type="protein sequence ID" value="TGE23809.1"/>
    <property type="molecule type" value="Genomic_DNA"/>
</dbReference>
<keyword evidence="3" id="KW-1185">Reference proteome</keyword>
<sequence length="287" mass="32072">MNLRQFLLPRTAAVLLTSASLLSGCGPSYYLAVQPSHPDSQWPDGRQAVSTNFDQVEVQVCYSHLRNKELMFEVEVRNGSDSVLTINPASFYYIPKVMDRATAKQNGVKLNGNVIMPSAVYAVDPEARIQQLSAKLDKEARKANGVSALELLTVVTNVAEDLKPVQGTPQEKQIETWRREDKRANDAAYFDDQRMQHAQNADNAYLDKSLWEVKVLRKNTLRPGELARGYVTFPSYEQTALLRLALPLAGRTLFFDFDQERKKNQYEPVVPPAPLPAPVPPTATTAP</sequence>
<protein>
    <submittedName>
        <fullName evidence="2">Uncharacterized protein</fullName>
    </submittedName>
</protein>
<dbReference type="PROSITE" id="PS51257">
    <property type="entry name" value="PROKAR_LIPOPROTEIN"/>
    <property type="match status" value="1"/>
</dbReference>
<reference evidence="2 3" key="1">
    <citation type="submission" date="2019-04" db="EMBL/GenBank/DDBJ databases">
        <authorList>
            <person name="Feng G."/>
            <person name="Zhang J."/>
            <person name="Zhu H."/>
        </authorList>
    </citation>
    <scope>NUCLEOTIDE SEQUENCE [LARGE SCALE GENOMIC DNA]</scope>
    <source>
        <strain evidence="2 3">JCM 31653</strain>
    </source>
</reference>
<name>A0A4Z0Q2V2_9BACT</name>
<comment type="caution">
    <text evidence="2">The sequence shown here is derived from an EMBL/GenBank/DDBJ whole genome shotgun (WGS) entry which is preliminary data.</text>
</comment>
<organism evidence="2 3">
    <name type="scientific">Hymenobacter aquaticus</name>
    <dbReference type="NCBI Taxonomy" id="1867101"/>
    <lineage>
        <taxon>Bacteria</taxon>
        <taxon>Pseudomonadati</taxon>
        <taxon>Bacteroidota</taxon>
        <taxon>Cytophagia</taxon>
        <taxon>Cytophagales</taxon>
        <taxon>Hymenobacteraceae</taxon>
        <taxon>Hymenobacter</taxon>
    </lineage>
</organism>
<dbReference type="RefSeq" id="WP_135460762.1">
    <property type="nucleotide sequence ID" value="NZ_SRLC01000001.1"/>
</dbReference>
<dbReference type="Proteomes" id="UP000297549">
    <property type="component" value="Unassembled WGS sequence"/>
</dbReference>
<dbReference type="OrthoDB" id="876970at2"/>
<proteinExistence type="predicted"/>
<feature type="region of interest" description="Disordered" evidence="1">
    <location>
        <begin position="265"/>
        <end position="287"/>
    </location>
</feature>
<accession>A0A4Z0Q2V2</accession>
<evidence type="ECO:0000313" key="2">
    <source>
        <dbReference type="EMBL" id="TGE23809.1"/>
    </source>
</evidence>